<dbReference type="EMBL" id="VSSQ01000764">
    <property type="protein sequence ID" value="MPM00963.1"/>
    <property type="molecule type" value="Genomic_DNA"/>
</dbReference>
<comment type="cofactor">
    <cofactor evidence="1">
        <name>NAD(+)</name>
        <dbReference type="ChEBI" id="CHEBI:57540"/>
    </cofactor>
</comment>
<dbReference type="SUPFAM" id="SSF51735">
    <property type="entry name" value="NAD(P)-binding Rossmann-fold domains"/>
    <property type="match status" value="1"/>
</dbReference>
<organism evidence="9">
    <name type="scientific">bioreactor metagenome</name>
    <dbReference type="NCBI Taxonomy" id="1076179"/>
    <lineage>
        <taxon>unclassified sequences</taxon>
        <taxon>metagenomes</taxon>
        <taxon>ecological metagenomes</taxon>
    </lineage>
</organism>
<evidence type="ECO:0000256" key="1">
    <source>
        <dbReference type="ARBA" id="ARBA00001911"/>
    </source>
</evidence>
<dbReference type="PROSITE" id="PS01324">
    <property type="entry name" value="GLYCOSYL_HYDROL_F4"/>
    <property type="match status" value="1"/>
</dbReference>
<reference evidence="9" key="1">
    <citation type="submission" date="2019-08" db="EMBL/GenBank/DDBJ databases">
        <authorList>
            <person name="Kucharzyk K."/>
            <person name="Murdoch R.W."/>
            <person name="Higgins S."/>
            <person name="Loffler F."/>
        </authorList>
    </citation>
    <scope>NUCLEOTIDE SEQUENCE</scope>
</reference>
<keyword evidence="3" id="KW-0479">Metal-binding</keyword>
<dbReference type="AlphaFoldDB" id="A0A644WEK7"/>
<dbReference type="Pfam" id="PF11975">
    <property type="entry name" value="Glyco_hydro_4C"/>
    <property type="match status" value="1"/>
</dbReference>
<dbReference type="InterPro" id="IPR022616">
    <property type="entry name" value="Glyco_hydro_4_C"/>
</dbReference>
<evidence type="ECO:0000259" key="8">
    <source>
        <dbReference type="Pfam" id="PF11975"/>
    </source>
</evidence>
<dbReference type="Gene3D" id="3.90.110.10">
    <property type="entry name" value="Lactate dehydrogenase/glycoside hydrolase, family 4, C-terminal"/>
    <property type="match status" value="1"/>
</dbReference>
<evidence type="ECO:0000256" key="6">
    <source>
        <dbReference type="ARBA" id="ARBA00023211"/>
    </source>
</evidence>
<protein>
    <submittedName>
        <fullName evidence="9">6-phospho-beta-glucosidase BglT</fullName>
        <ecNumber evidence="9">3.2.1.86</ecNumber>
    </submittedName>
</protein>
<dbReference type="InterPro" id="IPR019802">
    <property type="entry name" value="GlycHydrolase_4_CS"/>
</dbReference>
<dbReference type="PANTHER" id="PTHR32092">
    <property type="entry name" value="6-PHOSPHO-BETA-GLUCOSIDASE-RELATED"/>
    <property type="match status" value="1"/>
</dbReference>
<keyword evidence="4 9" id="KW-0378">Hydrolase</keyword>
<proteinExistence type="inferred from homology"/>
<dbReference type="PANTHER" id="PTHR32092:SF5">
    <property type="entry name" value="6-PHOSPHO-BETA-GLUCOSIDASE"/>
    <property type="match status" value="1"/>
</dbReference>
<dbReference type="InterPro" id="IPR001088">
    <property type="entry name" value="Glyco_hydro_4"/>
</dbReference>
<dbReference type="Gene3D" id="3.40.50.720">
    <property type="entry name" value="NAD(P)-binding Rossmann-like Domain"/>
    <property type="match status" value="1"/>
</dbReference>
<dbReference type="InterPro" id="IPR015955">
    <property type="entry name" value="Lactate_DH/Glyco_Ohase_4_C"/>
</dbReference>
<evidence type="ECO:0000256" key="7">
    <source>
        <dbReference type="ARBA" id="ARBA00023295"/>
    </source>
</evidence>
<name>A0A644WEK7_9ZZZZ</name>
<dbReference type="GO" id="GO:0046872">
    <property type="term" value="F:metal ion binding"/>
    <property type="evidence" value="ECO:0007669"/>
    <property type="project" value="UniProtKB-KW"/>
</dbReference>
<dbReference type="Pfam" id="PF02056">
    <property type="entry name" value="Glyco_hydro_4"/>
    <property type="match status" value="1"/>
</dbReference>
<dbReference type="GO" id="GO:0016616">
    <property type="term" value="F:oxidoreductase activity, acting on the CH-OH group of donors, NAD or NADP as acceptor"/>
    <property type="evidence" value="ECO:0007669"/>
    <property type="project" value="InterPro"/>
</dbReference>
<accession>A0A644WEK7</accession>
<sequence>MKLTILGAASPRFPLLLHSLLNRTELVFDTIHLYDIDTQKLALLDRTLLTRILASHRNTIRIVLCKTLEEALEGADYVFSSIRVGGQEQRIADELTAMRCSQIGQETVGVGGFFLALRTIPVVLQQVRLLEKVAPKATLINFTNPSGLVTQAVHSLTGFRKIIGICDAPQMVATYASEIYGCDAEDVLLHYYGINHLGWVYGMQLKGKEMLGDLIDTKLPLFFEKEPFYQDLESHIRKTRTIPNEYLYYYEHTKTIVENQKKSPLSRAQTIKILDEELYKALGAGTVDALDAFNHYMDARNGSYMALESGRDRSLPVFSLLEQHNANGYDAIALDVLSSVMGISKKPLILNIPNNGFDPALADDDVIEVSTLPRDGWFAPIGTASALHPSSRALLMQMKSYERKVIEAVASQSERNAIEALGMHPFVGADAASLYDCMRTGR</sequence>
<dbReference type="GO" id="GO:0008706">
    <property type="term" value="F:6-phospho-beta-glucosidase activity"/>
    <property type="evidence" value="ECO:0007669"/>
    <property type="project" value="UniProtKB-EC"/>
</dbReference>
<evidence type="ECO:0000256" key="3">
    <source>
        <dbReference type="ARBA" id="ARBA00022723"/>
    </source>
</evidence>
<comment type="caution">
    <text evidence="9">The sequence shown here is derived from an EMBL/GenBank/DDBJ whole genome shotgun (WGS) entry which is preliminary data.</text>
</comment>
<keyword evidence="6" id="KW-0464">Manganese</keyword>
<gene>
    <name evidence="9" type="primary">bglT_1</name>
    <name evidence="9" type="ORF">SDC9_47200</name>
</gene>
<evidence type="ECO:0000256" key="5">
    <source>
        <dbReference type="ARBA" id="ARBA00023027"/>
    </source>
</evidence>
<dbReference type="InterPro" id="IPR036291">
    <property type="entry name" value="NAD(P)-bd_dom_sf"/>
</dbReference>
<evidence type="ECO:0000256" key="4">
    <source>
        <dbReference type="ARBA" id="ARBA00022801"/>
    </source>
</evidence>
<dbReference type="GO" id="GO:0005975">
    <property type="term" value="P:carbohydrate metabolic process"/>
    <property type="evidence" value="ECO:0007669"/>
    <property type="project" value="InterPro"/>
</dbReference>
<dbReference type="PRINTS" id="PR00732">
    <property type="entry name" value="GLHYDRLASE4"/>
</dbReference>
<keyword evidence="5" id="KW-0520">NAD</keyword>
<dbReference type="EC" id="3.2.1.86" evidence="9"/>
<comment type="similarity">
    <text evidence="2">Belongs to the glycosyl hydrolase 4 family.</text>
</comment>
<dbReference type="SUPFAM" id="SSF56327">
    <property type="entry name" value="LDH C-terminal domain-like"/>
    <property type="match status" value="1"/>
</dbReference>
<evidence type="ECO:0000256" key="2">
    <source>
        <dbReference type="ARBA" id="ARBA00010141"/>
    </source>
</evidence>
<feature type="domain" description="Glycosyl hydrolase family 4 C-terminal" evidence="8">
    <location>
        <begin position="191"/>
        <end position="427"/>
    </location>
</feature>
<evidence type="ECO:0000313" key="9">
    <source>
        <dbReference type="EMBL" id="MPM00963.1"/>
    </source>
</evidence>
<keyword evidence="7 9" id="KW-0326">Glycosidase</keyword>